<keyword evidence="1" id="KW-0175">Coiled coil</keyword>
<evidence type="ECO:0000313" key="3">
    <source>
        <dbReference type="Proteomes" id="UP000058660"/>
    </source>
</evidence>
<feature type="coiled-coil region" evidence="1">
    <location>
        <begin position="321"/>
        <end position="348"/>
    </location>
</feature>
<reference evidence="3" key="1">
    <citation type="journal article" date="2015" name="PLoS ONE">
        <title>Complete Genome Sequence of Thermus aquaticus Y51MC23.</title>
        <authorList>
            <person name="Brumm P.J."/>
            <person name="Monsma S."/>
            <person name="Keough B."/>
            <person name="Jasinovica S."/>
            <person name="Ferguson E."/>
            <person name="Schoenfeld T."/>
            <person name="Lodes M."/>
            <person name="Mead D.A."/>
        </authorList>
    </citation>
    <scope>NUCLEOTIDE SEQUENCE [LARGE SCALE GENOMIC DNA]</scope>
    <source>
        <strain evidence="3">BAA-2747 / Y51MC23</strain>
    </source>
</reference>
<evidence type="ECO:0000313" key="2">
    <source>
        <dbReference type="EMBL" id="ALJ90053.1"/>
    </source>
</evidence>
<proteinExistence type="predicted"/>
<accession>A0ABN4IEY6</accession>
<dbReference type="Proteomes" id="UP000058660">
    <property type="component" value="Chromosome"/>
</dbReference>
<dbReference type="RefSeq" id="WP_003047189.1">
    <property type="nucleotide sequence ID" value="NZ_CP010822.1"/>
</dbReference>
<name>A0ABN4IEY6_THEA5</name>
<protein>
    <submittedName>
        <fullName evidence="2">Mu-like phage gp32 protein</fullName>
    </submittedName>
</protein>
<dbReference type="PIRSF" id="PIRSF016624">
    <property type="entry name" value="Mu_prophg_I"/>
    <property type="match status" value="1"/>
</dbReference>
<dbReference type="EMBL" id="CP010822">
    <property type="protein sequence ID" value="ALJ90053.1"/>
    <property type="molecule type" value="Genomic_DNA"/>
</dbReference>
<dbReference type="Pfam" id="PF10123">
    <property type="entry name" value="Mu-like_Pro"/>
    <property type="match status" value="2"/>
</dbReference>
<organism evidence="2 3">
    <name type="scientific">Thermus aquaticus (strain ATCC BAA-2747 / Y51MC23)</name>
    <dbReference type="NCBI Taxonomy" id="498848"/>
    <lineage>
        <taxon>Bacteria</taxon>
        <taxon>Thermotogati</taxon>
        <taxon>Deinococcota</taxon>
        <taxon>Deinococci</taxon>
        <taxon>Thermales</taxon>
        <taxon>Thermaceae</taxon>
        <taxon>Thermus</taxon>
    </lineage>
</organism>
<sequence length="432" mass="49151">MRVLSSFTTEIPAGIPREFRIFPFGKVETTKGTFLFTPEDARRVLQAWRDWGNRLSIDYEHQALEPVANGPTPAAGWFDLEVRPDGLWAVNVEWTPRALELLRNREYRYFSPAFRVEDGHIVELINIALTNLPATKRLEPLVAKAVPFRAGEVVDGSWDADAAIARVRRWASRDGSGEKDTIDWERYRQAFAWYDASDPENFGSYKLPHHDVRDGELVVHKRGVMAAAAVLQGARGGVDIPESDVAAVKRHIAQHYHQWGEKAPWERDEEAKMTRVLTALGVEDEVAALEAIARLRAGLAEVVALTGKEDPAEAVGVIRAWKEAARQVEALTARVRELEAEREAREREELIRQGKEAGKLTPALERWAREVDLKTLKGFLEAAPRIVGDGVREPTHELSLEEWNKLSYKEKERIYRENPDLYRRMQALTRRK</sequence>
<keyword evidence="3" id="KW-1185">Reference proteome</keyword>
<evidence type="ECO:0000256" key="1">
    <source>
        <dbReference type="SAM" id="Coils"/>
    </source>
</evidence>
<gene>
    <name evidence="2" type="ORF">TO73_0189</name>
</gene>
<dbReference type="InterPro" id="IPR012106">
    <property type="entry name" value="Phage_Mu_Gp1"/>
</dbReference>